<evidence type="ECO:0000256" key="3">
    <source>
        <dbReference type="SAM" id="MobiDB-lite"/>
    </source>
</evidence>
<feature type="region of interest" description="Disordered" evidence="3">
    <location>
        <begin position="237"/>
        <end position="284"/>
    </location>
</feature>
<dbReference type="InterPro" id="IPR001806">
    <property type="entry name" value="Small_GTPase"/>
</dbReference>
<keyword evidence="5" id="KW-1185">Reference proteome</keyword>
<evidence type="ECO:0000313" key="5">
    <source>
        <dbReference type="Proteomes" id="UP000006671"/>
    </source>
</evidence>
<dbReference type="GO" id="GO:0003924">
    <property type="term" value="F:GTPase activity"/>
    <property type="evidence" value="ECO:0007669"/>
    <property type="project" value="InterPro"/>
</dbReference>
<protein>
    <submittedName>
        <fullName evidence="4">Ras family small GTPase</fullName>
    </submittedName>
</protein>
<accession>D2UXR6</accession>
<dbReference type="VEuPathDB" id="AmoebaDB:NAEGRDRAFT_61216"/>
<dbReference type="AlphaFoldDB" id="D2UXR6"/>
<dbReference type="GO" id="GO:0005525">
    <property type="term" value="F:GTP binding"/>
    <property type="evidence" value="ECO:0007669"/>
    <property type="project" value="UniProtKB-KW"/>
</dbReference>
<reference evidence="4 5" key="1">
    <citation type="journal article" date="2010" name="Cell">
        <title>The genome of Naegleria gruberi illuminates early eukaryotic versatility.</title>
        <authorList>
            <person name="Fritz-Laylin L.K."/>
            <person name="Prochnik S.E."/>
            <person name="Ginger M.L."/>
            <person name="Dacks J.B."/>
            <person name="Carpenter M.L."/>
            <person name="Field M.C."/>
            <person name="Kuo A."/>
            <person name="Paredez A."/>
            <person name="Chapman J."/>
            <person name="Pham J."/>
            <person name="Shu S."/>
            <person name="Neupane R."/>
            <person name="Cipriano M."/>
            <person name="Mancuso J."/>
            <person name="Tu H."/>
            <person name="Salamov A."/>
            <person name="Lindquist E."/>
            <person name="Shapiro H."/>
            <person name="Lucas S."/>
            <person name="Grigoriev I.V."/>
            <person name="Cande W.Z."/>
            <person name="Fulton C."/>
            <person name="Rokhsar D.S."/>
            <person name="Dawson S.C."/>
        </authorList>
    </citation>
    <scope>NUCLEOTIDE SEQUENCE [LARGE SCALE GENOMIC DNA]</scope>
    <source>
        <strain evidence="4 5">NEG-M</strain>
    </source>
</reference>
<dbReference type="InterPro" id="IPR027417">
    <property type="entry name" value="P-loop_NTPase"/>
</dbReference>
<keyword evidence="1" id="KW-0547">Nucleotide-binding</keyword>
<dbReference type="PRINTS" id="PR00449">
    <property type="entry name" value="RASTRNSFRMNG"/>
</dbReference>
<organism evidence="5">
    <name type="scientific">Naegleria gruberi</name>
    <name type="common">Amoeba</name>
    <dbReference type="NCBI Taxonomy" id="5762"/>
    <lineage>
        <taxon>Eukaryota</taxon>
        <taxon>Discoba</taxon>
        <taxon>Heterolobosea</taxon>
        <taxon>Tetramitia</taxon>
        <taxon>Eutetramitia</taxon>
        <taxon>Vahlkampfiidae</taxon>
        <taxon>Naegleria</taxon>
    </lineage>
</organism>
<dbReference type="GO" id="GO:0007165">
    <property type="term" value="P:signal transduction"/>
    <property type="evidence" value="ECO:0007669"/>
    <property type="project" value="InterPro"/>
</dbReference>
<sequence>MKRSSTIPKPSNTGSDKINDEFILSIVGDGAVGKSSLSTRFMQGTFDKQQIYDPTIEDAYYIKRNVDGKPTHLELIDSAGQEALRSTFMRRSFGFIFVFDVTNGETLKALKEYYDQIIRIKTGDEEYIPDSNILQRPPFPCIFLGNKIDLLLKNPQIAKWKEKIQTSQQEEKRDKKLLRKLDKEVRSFIEREIIGIQTGEKNTFHLPLYWTSAKENINVVEGFEGIVREMRTMSIPIAKQKRMNNTPKTLSNQSSSTERRRWSSFSSSKKSTPNHSIEKPSSYPSRRGSFLFSSFNCDNDMEDLV</sequence>
<dbReference type="SUPFAM" id="SSF52540">
    <property type="entry name" value="P-loop containing nucleoside triphosphate hydrolases"/>
    <property type="match status" value="1"/>
</dbReference>
<dbReference type="OrthoDB" id="265044at2759"/>
<feature type="compositionally biased region" description="Polar residues" evidence="3">
    <location>
        <begin position="243"/>
        <end position="253"/>
    </location>
</feature>
<dbReference type="GeneID" id="8863896"/>
<dbReference type="PROSITE" id="PS51419">
    <property type="entry name" value="RAB"/>
    <property type="match status" value="1"/>
</dbReference>
<dbReference type="EMBL" id="GG738845">
    <property type="protein sequence ID" value="EFC50336.1"/>
    <property type="molecule type" value="Genomic_DNA"/>
</dbReference>
<dbReference type="GO" id="GO:0016020">
    <property type="term" value="C:membrane"/>
    <property type="evidence" value="ECO:0007669"/>
    <property type="project" value="InterPro"/>
</dbReference>
<dbReference type="InParanoid" id="D2UXR6"/>
<evidence type="ECO:0000256" key="1">
    <source>
        <dbReference type="ARBA" id="ARBA00022741"/>
    </source>
</evidence>
<proteinExistence type="predicted"/>
<dbReference type="eggNOG" id="KOG0395">
    <property type="taxonomic scope" value="Eukaryota"/>
</dbReference>
<dbReference type="PROSITE" id="PS51421">
    <property type="entry name" value="RAS"/>
    <property type="match status" value="1"/>
</dbReference>
<dbReference type="PANTHER" id="PTHR24070">
    <property type="entry name" value="RAS, DI-RAS, AND RHEB FAMILY MEMBERS OF SMALL GTPASE SUPERFAMILY"/>
    <property type="match status" value="1"/>
</dbReference>
<gene>
    <name evidence="4" type="ORF">NAEGRDRAFT_61216</name>
</gene>
<dbReference type="KEGG" id="ngr:NAEGRDRAFT_61216"/>
<dbReference type="Gene3D" id="3.40.50.300">
    <property type="entry name" value="P-loop containing nucleotide triphosphate hydrolases"/>
    <property type="match status" value="1"/>
</dbReference>
<dbReference type="InterPro" id="IPR020849">
    <property type="entry name" value="Small_GTPase_Ras-type"/>
</dbReference>
<dbReference type="Pfam" id="PF00071">
    <property type="entry name" value="Ras"/>
    <property type="match status" value="1"/>
</dbReference>
<keyword evidence="2" id="KW-0342">GTP-binding</keyword>
<evidence type="ECO:0000313" key="4">
    <source>
        <dbReference type="EMBL" id="EFC50336.1"/>
    </source>
</evidence>
<evidence type="ECO:0000256" key="2">
    <source>
        <dbReference type="ARBA" id="ARBA00023134"/>
    </source>
</evidence>
<dbReference type="SMART" id="SM00175">
    <property type="entry name" value="RAB"/>
    <property type="match status" value="1"/>
</dbReference>
<dbReference type="Proteomes" id="UP000006671">
    <property type="component" value="Unassembled WGS sequence"/>
</dbReference>
<dbReference type="SMART" id="SM00173">
    <property type="entry name" value="RAS"/>
    <property type="match status" value="1"/>
</dbReference>
<name>D2UXR6_NAEGR</name>
<dbReference type="SMART" id="SM00174">
    <property type="entry name" value="RHO"/>
    <property type="match status" value="1"/>
</dbReference>
<dbReference type="STRING" id="5762.D2UXR6"/>
<dbReference type="RefSeq" id="XP_002683080.1">
    <property type="nucleotide sequence ID" value="XM_002683034.1"/>
</dbReference>